<dbReference type="PANTHER" id="PTHR20883:SF48">
    <property type="entry name" value="ECTOINE DIOXYGENASE"/>
    <property type="match status" value="1"/>
</dbReference>
<sequence>MTLHGLSEEQLTTWNREGYLVFESFLSDQEIDLYNHQLDETFERFNQFGGTNPEHGQLQNVQQVCNIIEHHEGFLELMENPRMMSVMRDVLGDSFVMIDNDGLLKPPQKEAHTNWHRDTGIQMIVDEKPVPFMVKVFYFLSDVDYDGGCLAFLPRSIHMRNDELPKVTKQEDMPGHVRMNVKKGTAVVFQGHLYHSALNNYTDHTRRSVIYNYAPSVVRTWPGYEPSETLKVKAHTNLRKMLLGMSPWVSDSKAFETTGILT</sequence>
<dbReference type="InterPro" id="IPR008775">
    <property type="entry name" value="Phytyl_CoA_dOase-like"/>
</dbReference>
<dbReference type="PATRIC" id="fig|1178515.4.peg.3450"/>
<dbReference type="SUPFAM" id="SSF51197">
    <property type="entry name" value="Clavaminate synthase-like"/>
    <property type="match status" value="1"/>
</dbReference>
<reference evidence="1 2" key="1">
    <citation type="submission" date="2015-01" db="EMBL/GenBank/DDBJ databases">
        <title>Paenibacillus swuensis/DY6/whole genome sequencing.</title>
        <authorList>
            <person name="Kim M.K."/>
            <person name="Srinivasan S."/>
            <person name="Lee J.-J."/>
        </authorList>
    </citation>
    <scope>NUCLEOTIDE SEQUENCE [LARGE SCALE GENOMIC DNA]</scope>
    <source>
        <strain evidence="1 2">DY6</strain>
    </source>
</reference>
<proteinExistence type="predicted"/>
<dbReference type="PANTHER" id="PTHR20883">
    <property type="entry name" value="PHYTANOYL-COA DIOXYGENASE DOMAIN CONTAINING 1"/>
    <property type="match status" value="1"/>
</dbReference>
<dbReference type="KEGG" id="pswu:SY83_17150"/>
<dbReference type="RefSeq" id="WP_068608706.1">
    <property type="nucleotide sequence ID" value="NZ_CP011388.1"/>
</dbReference>
<evidence type="ECO:0000313" key="1">
    <source>
        <dbReference type="EMBL" id="ANE47722.1"/>
    </source>
</evidence>
<dbReference type="STRING" id="1178515.SY83_17150"/>
<dbReference type="OrthoDB" id="9791262at2"/>
<evidence type="ECO:0000313" key="2">
    <source>
        <dbReference type="Proteomes" id="UP000076927"/>
    </source>
</evidence>
<dbReference type="GO" id="GO:0016706">
    <property type="term" value="F:2-oxoglutarate-dependent dioxygenase activity"/>
    <property type="evidence" value="ECO:0007669"/>
    <property type="project" value="UniProtKB-ARBA"/>
</dbReference>
<dbReference type="EMBL" id="CP011388">
    <property type="protein sequence ID" value="ANE47722.1"/>
    <property type="molecule type" value="Genomic_DNA"/>
</dbReference>
<dbReference type="GO" id="GO:0005506">
    <property type="term" value="F:iron ion binding"/>
    <property type="evidence" value="ECO:0007669"/>
    <property type="project" value="UniProtKB-ARBA"/>
</dbReference>
<dbReference type="AlphaFoldDB" id="A0A172TL63"/>
<organism evidence="1 2">
    <name type="scientific">Paenibacillus swuensis</name>
    <dbReference type="NCBI Taxonomy" id="1178515"/>
    <lineage>
        <taxon>Bacteria</taxon>
        <taxon>Bacillati</taxon>
        <taxon>Bacillota</taxon>
        <taxon>Bacilli</taxon>
        <taxon>Bacillales</taxon>
        <taxon>Paenibacillaceae</taxon>
        <taxon>Paenibacillus</taxon>
    </lineage>
</organism>
<accession>A0A172TL63</accession>
<protein>
    <recommendedName>
        <fullName evidence="3">Phytanoyl-CoA dioxygenase</fullName>
    </recommendedName>
</protein>
<name>A0A172TL63_9BACL</name>
<evidence type="ECO:0008006" key="3">
    <source>
        <dbReference type="Google" id="ProtNLM"/>
    </source>
</evidence>
<gene>
    <name evidence="1" type="ORF">SY83_17150</name>
</gene>
<keyword evidence="2" id="KW-1185">Reference proteome</keyword>
<dbReference type="Pfam" id="PF05721">
    <property type="entry name" value="PhyH"/>
    <property type="match status" value="1"/>
</dbReference>
<dbReference type="Gene3D" id="2.60.120.620">
    <property type="entry name" value="q2cbj1_9rhob like domain"/>
    <property type="match status" value="1"/>
</dbReference>
<dbReference type="Proteomes" id="UP000076927">
    <property type="component" value="Chromosome"/>
</dbReference>